<evidence type="ECO:0000313" key="2">
    <source>
        <dbReference type="EMBL" id="MCA9302090.1"/>
    </source>
</evidence>
<dbReference type="InterPro" id="IPR010390">
    <property type="entry name" value="ABC-2_transporter-like"/>
</dbReference>
<protein>
    <submittedName>
        <fullName evidence="2">ABC-2 family transporter protein</fullName>
    </submittedName>
</protein>
<dbReference type="PANTHER" id="PTHR36832">
    <property type="entry name" value="SLR1174 PROTEIN-RELATED"/>
    <property type="match status" value="1"/>
</dbReference>
<sequence>MRFYLDIIKFNLLEEFAYPLEILAFIIRKLINLGFLLLFWFVISSTNSDIFTFKQIVSYFLISEAVQDLTFTTGGRFGRDIQKKIKGGLLSNYLVKPIDTLRFLYASFVGGRTSVAMYALVTLVIGIYIFPPMDPISLLLFPISLVLTTLTGAGINIFIGIIGFYSPEAGSIKNVYVHISKIMSGALIPLTYFPVLIRNVASFTPFPVLAYFPVSILQEGGLNYDTYIKLGMSAFWAIFLLITSNICWKKAIRNYDGIGI</sequence>
<feature type="transmembrane region" description="Helical" evidence="1">
    <location>
        <begin position="226"/>
        <end position="248"/>
    </location>
</feature>
<name>A0A955IX22_UNCKA</name>
<dbReference type="Proteomes" id="UP000714817">
    <property type="component" value="Unassembled WGS sequence"/>
</dbReference>
<reference evidence="2" key="2">
    <citation type="journal article" date="2021" name="Microbiome">
        <title>Successional dynamics and alternative stable states in a saline activated sludge microbial community over 9 years.</title>
        <authorList>
            <person name="Wang Y."/>
            <person name="Ye J."/>
            <person name="Ju F."/>
            <person name="Liu L."/>
            <person name="Boyd J.A."/>
            <person name="Deng Y."/>
            <person name="Parks D.H."/>
            <person name="Jiang X."/>
            <person name="Yin X."/>
            <person name="Woodcroft B.J."/>
            <person name="Tyson G.W."/>
            <person name="Hugenholtz P."/>
            <person name="Polz M.F."/>
            <person name="Zhang T."/>
        </authorList>
    </citation>
    <scope>NUCLEOTIDE SEQUENCE</scope>
    <source>
        <strain evidence="2">HKST-UBA80</strain>
    </source>
</reference>
<feature type="transmembrane region" description="Helical" evidence="1">
    <location>
        <begin position="22"/>
        <end position="43"/>
    </location>
</feature>
<dbReference type="EMBL" id="JAGQNY010000006">
    <property type="protein sequence ID" value="MCA9302090.1"/>
    <property type="molecule type" value="Genomic_DNA"/>
</dbReference>
<feature type="transmembrane region" description="Helical" evidence="1">
    <location>
        <begin position="186"/>
        <end position="206"/>
    </location>
</feature>
<organism evidence="2 3">
    <name type="scientific">candidate division WWE3 bacterium</name>
    <dbReference type="NCBI Taxonomy" id="2053526"/>
    <lineage>
        <taxon>Bacteria</taxon>
        <taxon>Katanobacteria</taxon>
    </lineage>
</organism>
<dbReference type="PANTHER" id="PTHR36832:SF1">
    <property type="entry name" value="SLR1174 PROTEIN"/>
    <property type="match status" value="1"/>
</dbReference>
<evidence type="ECO:0000313" key="3">
    <source>
        <dbReference type="Proteomes" id="UP000714817"/>
    </source>
</evidence>
<dbReference type="AlphaFoldDB" id="A0A955IX22"/>
<accession>A0A955IX22</accession>
<proteinExistence type="predicted"/>
<reference evidence="2" key="1">
    <citation type="submission" date="2020-04" db="EMBL/GenBank/DDBJ databases">
        <authorList>
            <person name="Zhang T."/>
        </authorList>
    </citation>
    <scope>NUCLEOTIDE SEQUENCE</scope>
    <source>
        <strain evidence="2">HKST-UBA80</strain>
    </source>
</reference>
<keyword evidence="1" id="KW-0812">Transmembrane</keyword>
<feature type="transmembrane region" description="Helical" evidence="1">
    <location>
        <begin position="103"/>
        <end position="130"/>
    </location>
</feature>
<keyword evidence="1" id="KW-0472">Membrane</keyword>
<comment type="caution">
    <text evidence="2">The sequence shown here is derived from an EMBL/GenBank/DDBJ whole genome shotgun (WGS) entry which is preliminary data.</text>
</comment>
<dbReference type="Pfam" id="PF06182">
    <property type="entry name" value="ABC2_membrane_6"/>
    <property type="match status" value="1"/>
</dbReference>
<gene>
    <name evidence="2" type="ORF">KDA10_01820</name>
</gene>
<keyword evidence="1" id="KW-1133">Transmembrane helix</keyword>
<feature type="transmembrane region" description="Helical" evidence="1">
    <location>
        <begin position="136"/>
        <end position="165"/>
    </location>
</feature>
<evidence type="ECO:0000256" key="1">
    <source>
        <dbReference type="SAM" id="Phobius"/>
    </source>
</evidence>